<evidence type="ECO:0000256" key="1">
    <source>
        <dbReference type="SAM" id="Coils"/>
    </source>
</evidence>
<dbReference type="InParanoid" id="Q22DX5"/>
<evidence type="ECO:0000256" key="4">
    <source>
        <dbReference type="SAM" id="SignalP"/>
    </source>
</evidence>
<keyword evidence="3" id="KW-1133">Transmembrane helix</keyword>
<name>Q22DX5_TETTS</name>
<protein>
    <submittedName>
        <fullName evidence="5">Chitin-binding peritrophin-A domain protein, putative</fullName>
    </submittedName>
</protein>
<organism evidence="5 6">
    <name type="scientific">Tetrahymena thermophila (strain SB210)</name>
    <dbReference type="NCBI Taxonomy" id="312017"/>
    <lineage>
        <taxon>Eukaryota</taxon>
        <taxon>Sar</taxon>
        <taxon>Alveolata</taxon>
        <taxon>Ciliophora</taxon>
        <taxon>Intramacronucleata</taxon>
        <taxon>Oligohymenophorea</taxon>
        <taxon>Hymenostomatida</taxon>
        <taxon>Tetrahymenina</taxon>
        <taxon>Tetrahymenidae</taxon>
        <taxon>Tetrahymena</taxon>
    </lineage>
</organism>
<feature type="signal peptide" evidence="4">
    <location>
        <begin position="1"/>
        <end position="19"/>
    </location>
</feature>
<keyword evidence="3" id="KW-0472">Membrane</keyword>
<evidence type="ECO:0000256" key="3">
    <source>
        <dbReference type="SAM" id="Phobius"/>
    </source>
</evidence>
<dbReference type="GeneID" id="7837342"/>
<dbReference type="Proteomes" id="UP000009168">
    <property type="component" value="Unassembled WGS sequence"/>
</dbReference>
<dbReference type="EMBL" id="GG662513">
    <property type="protein sequence ID" value="EAR83537.2"/>
    <property type="molecule type" value="Genomic_DNA"/>
</dbReference>
<feature type="compositionally biased region" description="Polar residues" evidence="2">
    <location>
        <begin position="415"/>
        <end position="429"/>
    </location>
</feature>
<keyword evidence="3" id="KW-0812">Transmembrane</keyword>
<dbReference type="AlphaFoldDB" id="Q22DX5"/>
<reference evidence="6" key="1">
    <citation type="journal article" date="2006" name="PLoS Biol.">
        <title>Macronuclear genome sequence of the ciliate Tetrahymena thermophila, a model eukaryote.</title>
        <authorList>
            <person name="Eisen J.A."/>
            <person name="Coyne R.S."/>
            <person name="Wu M."/>
            <person name="Wu D."/>
            <person name="Thiagarajan M."/>
            <person name="Wortman J.R."/>
            <person name="Badger J.H."/>
            <person name="Ren Q."/>
            <person name="Amedeo P."/>
            <person name="Jones K.M."/>
            <person name="Tallon L.J."/>
            <person name="Delcher A.L."/>
            <person name="Salzberg S.L."/>
            <person name="Silva J.C."/>
            <person name="Haas B.J."/>
            <person name="Majoros W.H."/>
            <person name="Farzad M."/>
            <person name="Carlton J.M."/>
            <person name="Smith R.K. Jr."/>
            <person name="Garg J."/>
            <person name="Pearlman R.E."/>
            <person name="Karrer K.M."/>
            <person name="Sun L."/>
            <person name="Manning G."/>
            <person name="Elde N.C."/>
            <person name="Turkewitz A.P."/>
            <person name="Asai D.J."/>
            <person name="Wilkes D.E."/>
            <person name="Wang Y."/>
            <person name="Cai H."/>
            <person name="Collins K."/>
            <person name="Stewart B.A."/>
            <person name="Lee S.R."/>
            <person name="Wilamowska K."/>
            <person name="Weinberg Z."/>
            <person name="Ruzzo W.L."/>
            <person name="Wloga D."/>
            <person name="Gaertig J."/>
            <person name="Frankel J."/>
            <person name="Tsao C.-C."/>
            <person name="Gorovsky M.A."/>
            <person name="Keeling P.J."/>
            <person name="Waller R.F."/>
            <person name="Patron N.J."/>
            <person name="Cherry J.M."/>
            <person name="Stover N.A."/>
            <person name="Krieger C.J."/>
            <person name="del Toro C."/>
            <person name="Ryder H.F."/>
            <person name="Williamson S.C."/>
            <person name="Barbeau R.A."/>
            <person name="Hamilton E.P."/>
            <person name="Orias E."/>
        </authorList>
    </citation>
    <scope>NUCLEOTIDE SEQUENCE [LARGE SCALE GENOMIC DNA]</scope>
    <source>
        <strain evidence="6">SB210</strain>
    </source>
</reference>
<feature type="region of interest" description="Disordered" evidence="2">
    <location>
        <begin position="398"/>
        <end position="429"/>
    </location>
</feature>
<keyword evidence="4" id="KW-0732">Signal</keyword>
<dbReference type="KEGG" id="tet:TTHERM_00925840"/>
<proteinExistence type="predicted"/>
<accession>Q22DX5</accession>
<evidence type="ECO:0000313" key="5">
    <source>
        <dbReference type="EMBL" id="EAR83537.2"/>
    </source>
</evidence>
<feature type="coiled-coil region" evidence="1">
    <location>
        <begin position="229"/>
        <end position="256"/>
    </location>
</feature>
<feature type="compositionally biased region" description="Basic and acidic residues" evidence="2">
    <location>
        <begin position="405"/>
        <end position="414"/>
    </location>
</feature>
<dbReference type="STRING" id="312017.Q22DX5"/>
<feature type="transmembrane region" description="Helical" evidence="3">
    <location>
        <begin position="272"/>
        <end position="295"/>
    </location>
</feature>
<keyword evidence="1" id="KW-0175">Coiled coil</keyword>
<dbReference type="RefSeq" id="XP_001031200.2">
    <property type="nucleotide sequence ID" value="XM_001031200.2"/>
</dbReference>
<dbReference type="HOGENOM" id="CLU_596542_0_0_1"/>
<keyword evidence="6" id="KW-1185">Reference proteome</keyword>
<evidence type="ECO:0000313" key="6">
    <source>
        <dbReference type="Proteomes" id="UP000009168"/>
    </source>
</evidence>
<evidence type="ECO:0000256" key="2">
    <source>
        <dbReference type="SAM" id="MobiDB-lite"/>
    </source>
</evidence>
<feature type="chain" id="PRO_5004200741" evidence="4">
    <location>
        <begin position="20"/>
        <end position="429"/>
    </location>
</feature>
<sequence>MQLKYFLLIQIYSLVIITSKIIQNCKRYYIQNTSNDDNQPSVLCDLCEEGYVLNEDSQQCQAQSLIFKRNLQSPIQCLDGSSATMEMFCNYCSPTNIGLNQKYCLPCNAICQNTVCATTDLYSITLGQCLYYCGKGLLAYSEESCATSQICQNGLVWSQSYQTCVYAGCTLNIILKKDQTVCTQSQYCLDGYYWSGSQGCLPCSQQQDQQQQNQCSLYQQKLQQQQLWYQQQQNQQQQQQQQQEQQQQQQQQSQKQQQVNNSDNSNESNDNLFLELAIASFALLLIILIVLLYFVRKFYKNMKQIEQENNCEEEEVLEGNGNIDFYEKKESKELGKLILIENCSAQNMIAKEIKPHIEARSVQDIFARRQSTQNNIFDQKLQTNNLIKLESLQIEKFNNGSQDDDEKKNGETKNYDATPNNINLEINYD</sequence>
<gene>
    <name evidence="5" type="ORF">TTHERM_00925840</name>
</gene>